<dbReference type="AlphaFoldDB" id="A0A0K0DSF4"/>
<accession>A0A0K0DSF4</accession>
<sequence length="67" mass="7507">MSYNFDDDEEWVINGWRMKKGVAITLLAIEGFLILAAIGGIVYGIMYCIRRRRVIAVTATGPVPVVY</sequence>
<name>A0A0K0DSF4_STRER</name>
<evidence type="ECO:0000256" key="1">
    <source>
        <dbReference type="SAM" id="Phobius"/>
    </source>
</evidence>
<organism evidence="2">
    <name type="scientific">Strongyloides stercoralis</name>
    <name type="common">Threadworm</name>
    <dbReference type="NCBI Taxonomy" id="6248"/>
    <lineage>
        <taxon>Eukaryota</taxon>
        <taxon>Metazoa</taxon>
        <taxon>Ecdysozoa</taxon>
        <taxon>Nematoda</taxon>
        <taxon>Chromadorea</taxon>
        <taxon>Rhabditida</taxon>
        <taxon>Tylenchina</taxon>
        <taxon>Panagrolaimomorpha</taxon>
        <taxon>Strongyloidoidea</taxon>
        <taxon>Strongyloididae</taxon>
        <taxon>Strongyloides</taxon>
    </lineage>
</organism>
<evidence type="ECO:0000313" key="2">
    <source>
        <dbReference type="WBParaSite" id="SSTP_0000016400.1"/>
    </source>
</evidence>
<dbReference type="WBParaSite" id="SSTP_0000016400.1">
    <property type="protein sequence ID" value="SSTP_0000016400.1"/>
    <property type="gene ID" value="SSTP_0000016400"/>
</dbReference>
<feature type="transmembrane region" description="Helical" evidence="1">
    <location>
        <begin position="22"/>
        <end position="45"/>
    </location>
</feature>
<proteinExistence type="predicted"/>
<protein>
    <submittedName>
        <fullName evidence="2">Uncharacterized protein</fullName>
    </submittedName>
</protein>
<reference evidence="2" key="1">
    <citation type="submission" date="2015-08" db="UniProtKB">
        <authorList>
            <consortium name="WormBaseParasite"/>
        </authorList>
    </citation>
    <scope>IDENTIFICATION</scope>
</reference>
<keyword evidence="1" id="KW-1133">Transmembrane helix</keyword>
<keyword evidence="1" id="KW-0812">Transmembrane</keyword>
<keyword evidence="1" id="KW-0472">Membrane</keyword>